<evidence type="ECO:0000256" key="1">
    <source>
        <dbReference type="ARBA" id="ARBA00004304"/>
    </source>
</evidence>
<keyword evidence="3 12" id="KW-0813">Transport</keyword>
<keyword evidence="7 13" id="KW-1133">Transmembrane helix</keyword>
<dbReference type="GO" id="GO:0031966">
    <property type="term" value="C:mitochondrial membrane"/>
    <property type="evidence" value="ECO:0007669"/>
    <property type="project" value="UniProtKB-SubCell"/>
</dbReference>
<evidence type="ECO:0000256" key="9">
    <source>
        <dbReference type="ARBA" id="ARBA00023128"/>
    </source>
</evidence>
<keyword evidence="6 12" id="KW-0375">Hydrogen ion transport</keyword>
<evidence type="ECO:0000256" key="12">
    <source>
        <dbReference type="RuleBase" id="RU003661"/>
    </source>
</evidence>
<feature type="transmembrane region" description="Helical" evidence="13">
    <location>
        <begin position="6"/>
        <end position="23"/>
    </location>
</feature>
<evidence type="ECO:0000256" key="5">
    <source>
        <dbReference type="ARBA" id="ARBA00022692"/>
    </source>
</evidence>
<evidence type="ECO:0000256" key="11">
    <source>
        <dbReference type="ARBA" id="ARBA00023310"/>
    </source>
</evidence>
<keyword evidence="10 13" id="KW-0472">Membrane</keyword>
<reference evidence="14" key="1">
    <citation type="journal article" date="2021" name="Biol. J. Linn. Soc. Lond.">
        <title>Species diversity and biogeography of an ancient frog clade from the Guiana Shield (Anura: Microhylidae: Adelastes, Otophryne, Synapturanus) exhibiting spectacular phenotypic diversification.</title>
        <authorList>
            <person name="Fouquet A."/>
            <person name="Leblanc K."/>
            <person name="Framit M."/>
            <person name="Rejaud A."/>
            <person name="Rodrigues M.T."/>
            <person name="Castroviejo-Fisher S."/>
            <person name="Peloso P.L.V."/>
            <person name="Prates I."/>
            <person name="Manzi S."/>
            <person name="Suescun U."/>
            <person name="Baroni S."/>
            <person name="Moraes L.J.C.L."/>
            <person name="Recoder R."/>
            <person name="de Souza S.M."/>
            <person name="Dal Vecchio F."/>
            <person name="Camacho A."/>
            <person name="Ghellere J.M."/>
            <person name="Rojas-Runjaic F.J.M."/>
            <person name="Gagliardi-Urrutia G."/>
            <person name="de Carvalho V.T."/>
            <person name="Gordo M."/>
            <person name="Menin M."/>
            <person name="Kok P.J.R."/>
            <person name="Hrbek T."/>
            <person name="Werneck F.P."/>
            <person name="Crawford A.J."/>
            <person name="Ron S.R."/>
            <person name="Mueses-Cisneros J.J."/>
            <person name="Rojas Zamora R.R."/>
            <person name="Pavan D."/>
            <person name="Ivo Simoes P."/>
            <person name="Ernst R."/>
            <person name="Fabre A.-C."/>
        </authorList>
    </citation>
    <scope>NUCLEOTIDE SEQUENCE</scope>
</reference>
<evidence type="ECO:0000256" key="4">
    <source>
        <dbReference type="ARBA" id="ARBA00022547"/>
    </source>
</evidence>
<keyword evidence="5 12" id="KW-0812">Transmembrane</keyword>
<dbReference type="GO" id="GO:0015078">
    <property type="term" value="F:proton transmembrane transporter activity"/>
    <property type="evidence" value="ECO:0007669"/>
    <property type="project" value="InterPro"/>
</dbReference>
<evidence type="ECO:0000313" key="14">
    <source>
        <dbReference type="EMBL" id="UBD07359.1"/>
    </source>
</evidence>
<evidence type="ECO:0000256" key="6">
    <source>
        <dbReference type="ARBA" id="ARBA00022781"/>
    </source>
</evidence>
<gene>
    <name evidence="14" type="primary">ATP8</name>
</gene>
<dbReference type="PANTHER" id="PTHR39937:SF1">
    <property type="entry name" value="ATP SYNTHASE PROTEIN 8"/>
    <property type="match status" value="1"/>
</dbReference>
<evidence type="ECO:0000256" key="10">
    <source>
        <dbReference type="ARBA" id="ARBA00023136"/>
    </source>
</evidence>
<protein>
    <recommendedName>
        <fullName evidence="12">ATP synthase complex subunit 8</fullName>
    </recommendedName>
</protein>
<dbReference type="GO" id="GO:0015986">
    <property type="term" value="P:proton motive force-driven ATP synthesis"/>
    <property type="evidence" value="ECO:0007669"/>
    <property type="project" value="InterPro"/>
</dbReference>
<name>A0A8K1LYX1_9NEOB</name>
<sequence length="54" mass="6521">MPQLILDPWFNIFIISWLILTILPTHKILQHLTHNTPPSKHLISQHDNWTWPWS</sequence>
<evidence type="ECO:0000256" key="13">
    <source>
        <dbReference type="SAM" id="Phobius"/>
    </source>
</evidence>
<organism evidence="14">
    <name type="scientific">Synapturanus sp. MZUSP 159221</name>
    <dbReference type="NCBI Taxonomy" id="2877833"/>
    <lineage>
        <taxon>Eukaryota</taxon>
        <taxon>Metazoa</taxon>
        <taxon>Chordata</taxon>
        <taxon>Craniata</taxon>
        <taxon>Vertebrata</taxon>
        <taxon>Euteleostomi</taxon>
        <taxon>Amphibia</taxon>
        <taxon>Batrachia</taxon>
        <taxon>Anura</taxon>
        <taxon>Neobatrachia</taxon>
        <taxon>Microhyloidea</taxon>
        <taxon>Microhylidae</taxon>
        <taxon>Microhylidae incertae sedis</taxon>
        <taxon>Synapturanus</taxon>
    </lineage>
</organism>
<dbReference type="GO" id="GO:0045259">
    <property type="term" value="C:proton-transporting ATP synthase complex"/>
    <property type="evidence" value="ECO:0007669"/>
    <property type="project" value="UniProtKB-KW"/>
</dbReference>
<dbReference type="EMBL" id="MW305234">
    <property type="protein sequence ID" value="UBD07359.1"/>
    <property type="molecule type" value="Genomic_DNA"/>
</dbReference>
<dbReference type="AlphaFoldDB" id="A0A8K1LYX1"/>
<geneLocation type="mitochondrion" evidence="14"/>
<keyword evidence="4 12" id="KW-0138">CF(0)</keyword>
<dbReference type="InterPro" id="IPR001421">
    <property type="entry name" value="ATP8_metazoa"/>
</dbReference>
<dbReference type="PANTHER" id="PTHR39937">
    <property type="entry name" value="ATP SYNTHASE PROTEIN 8"/>
    <property type="match status" value="1"/>
</dbReference>
<comment type="subcellular location">
    <subcellularLocation>
        <location evidence="1 12">Mitochondrion membrane</location>
        <topology evidence="1 12">Single-pass membrane protein</topology>
    </subcellularLocation>
</comment>
<evidence type="ECO:0000256" key="8">
    <source>
        <dbReference type="ARBA" id="ARBA00023065"/>
    </source>
</evidence>
<keyword evidence="8 12" id="KW-0406">Ion transport</keyword>
<accession>A0A8K1LYX1</accession>
<keyword evidence="9 12" id="KW-0496">Mitochondrion</keyword>
<dbReference type="InterPro" id="IPR050635">
    <property type="entry name" value="ATPase_protein_8"/>
</dbReference>
<keyword evidence="11" id="KW-0066">ATP synthesis</keyword>
<dbReference type="Pfam" id="PF00895">
    <property type="entry name" value="ATP-synt_8"/>
    <property type="match status" value="1"/>
</dbReference>
<proteinExistence type="inferred from homology"/>
<evidence type="ECO:0000256" key="7">
    <source>
        <dbReference type="ARBA" id="ARBA00022989"/>
    </source>
</evidence>
<comment type="similarity">
    <text evidence="2 12">Belongs to the ATPase protein 8 family.</text>
</comment>
<evidence type="ECO:0000256" key="2">
    <source>
        <dbReference type="ARBA" id="ARBA00008892"/>
    </source>
</evidence>
<evidence type="ECO:0000256" key="3">
    <source>
        <dbReference type="ARBA" id="ARBA00022448"/>
    </source>
</evidence>